<dbReference type="EMBL" id="MTLA01000068">
    <property type="protein sequence ID" value="OOP69091.1"/>
    <property type="molecule type" value="Genomic_DNA"/>
</dbReference>
<dbReference type="GO" id="GO:0016747">
    <property type="term" value="F:acyltransferase activity, transferring groups other than amino-acyl groups"/>
    <property type="evidence" value="ECO:0007669"/>
    <property type="project" value="InterPro"/>
</dbReference>
<proteinExistence type="predicted"/>
<protein>
    <submittedName>
        <fullName evidence="2">GNAT family N-acetyltransferase</fullName>
    </submittedName>
</protein>
<dbReference type="Proteomes" id="UP000189761">
    <property type="component" value="Unassembled WGS sequence"/>
</dbReference>
<organism evidence="2 3">
    <name type="scientific">Heyndrickxia oleronia</name>
    <dbReference type="NCBI Taxonomy" id="38875"/>
    <lineage>
        <taxon>Bacteria</taxon>
        <taxon>Bacillati</taxon>
        <taxon>Bacillota</taxon>
        <taxon>Bacilli</taxon>
        <taxon>Bacillales</taxon>
        <taxon>Bacillaceae</taxon>
        <taxon>Heyndrickxia</taxon>
    </lineage>
</organism>
<gene>
    <name evidence="2" type="ORF">BWZ43_07135</name>
</gene>
<dbReference type="Pfam" id="PF13302">
    <property type="entry name" value="Acetyltransf_3"/>
    <property type="match status" value="1"/>
</dbReference>
<keyword evidence="3" id="KW-1185">Reference proteome</keyword>
<sequence length="189" mass="22716">MQESILFTETNRLILRPFKKDDYSNWYTQFDQRLPSQYKYDDGRPTNMETSTEAWFTKWIEGFELMANKDETYILGVFRKEDGVNVGKVEITTIMRREFQWAMMGYSIHNQFWKNGYAIESVSAATDLFFSKLNFHRIELHINMDNHPSIRLAERTGFLFECVRKEFSFEDHQWTDFLIYYKNQPSTSV</sequence>
<keyword evidence="2" id="KW-0808">Transferase</keyword>
<dbReference type="AlphaFoldDB" id="A0A8E2IFQ0"/>
<evidence type="ECO:0000259" key="1">
    <source>
        <dbReference type="PROSITE" id="PS51186"/>
    </source>
</evidence>
<name>A0A8E2IFQ0_9BACI</name>
<accession>A0A8E2IFQ0</accession>
<feature type="domain" description="N-acetyltransferase" evidence="1">
    <location>
        <begin position="13"/>
        <end position="185"/>
    </location>
</feature>
<evidence type="ECO:0000313" key="3">
    <source>
        <dbReference type="Proteomes" id="UP000189761"/>
    </source>
</evidence>
<evidence type="ECO:0000313" key="2">
    <source>
        <dbReference type="EMBL" id="OOP69091.1"/>
    </source>
</evidence>
<dbReference type="Gene3D" id="3.40.630.30">
    <property type="match status" value="1"/>
</dbReference>
<dbReference type="SUPFAM" id="SSF55729">
    <property type="entry name" value="Acyl-CoA N-acyltransferases (Nat)"/>
    <property type="match status" value="1"/>
</dbReference>
<dbReference type="RefSeq" id="WP_078109848.1">
    <property type="nucleotide sequence ID" value="NZ_CP065424.1"/>
</dbReference>
<dbReference type="InterPro" id="IPR051531">
    <property type="entry name" value="N-acetyltransferase"/>
</dbReference>
<comment type="caution">
    <text evidence="2">The sequence shown here is derived from an EMBL/GenBank/DDBJ whole genome shotgun (WGS) entry which is preliminary data.</text>
</comment>
<dbReference type="InterPro" id="IPR016181">
    <property type="entry name" value="Acyl_CoA_acyltransferase"/>
</dbReference>
<reference evidence="2 3" key="1">
    <citation type="submission" date="2017-01" db="EMBL/GenBank/DDBJ databases">
        <title>Draft genome sequence of Bacillus oleronius.</title>
        <authorList>
            <person name="Allam M."/>
        </authorList>
    </citation>
    <scope>NUCLEOTIDE SEQUENCE [LARGE SCALE GENOMIC DNA]</scope>
    <source>
        <strain evidence="2 3">DSM 9356</strain>
    </source>
</reference>
<dbReference type="PROSITE" id="PS51186">
    <property type="entry name" value="GNAT"/>
    <property type="match status" value="1"/>
</dbReference>
<dbReference type="PANTHER" id="PTHR43792">
    <property type="entry name" value="GNAT FAMILY, PUTATIVE (AFU_ORTHOLOGUE AFUA_3G00765)-RELATED-RELATED"/>
    <property type="match status" value="1"/>
</dbReference>
<dbReference type="InterPro" id="IPR000182">
    <property type="entry name" value="GNAT_dom"/>
</dbReference>